<evidence type="ECO:0000313" key="1">
    <source>
        <dbReference type="EMBL" id="NDV29443.1"/>
    </source>
</evidence>
<dbReference type="EMBL" id="GIBP01000474">
    <property type="protein sequence ID" value="NDV29443.1"/>
    <property type="molecule type" value="Transcribed_RNA"/>
</dbReference>
<protein>
    <submittedName>
        <fullName evidence="1">Uncharacterized protein</fullName>
    </submittedName>
</protein>
<dbReference type="AlphaFoldDB" id="A0A6B2KXG2"/>
<organism evidence="1">
    <name type="scientific">Arcella intermedia</name>
    <dbReference type="NCBI Taxonomy" id="1963864"/>
    <lineage>
        <taxon>Eukaryota</taxon>
        <taxon>Amoebozoa</taxon>
        <taxon>Tubulinea</taxon>
        <taxon>Elardia</taxon>
        <taxon>Arcellinida</taxon>
        <taxon>Sphaerothecina</taxon>
        <taxon>Arcellidae</taxon>
        <taxon>Arcella</taxon>
    </lineage>
</organism>
<reference evidence="1" key="1">
    <citation type="journal article" date="2020" name="J. Eukaryot. Microbiol.">
        <title>De novo Sequencing, Assembly and Annotation of the Transcriptome for the Free-Living Testate Amoeba Arcella intermedia.</title>
        <authorList>
            <person name="Ribeiro G.M."/>
            <person name="Porfirio-Sousa A.L."/>
            <person name="Maurer-Alcala X.X."/>
            <person name="Katz L.A."/>
            <person name="Lahr D.J.G."/>
        </authorList>
    </citation>
    <scope>NUCLEOTIDE SEQUENCE</scope>
</reference>
<sequence>MSNFDEERFKRQVNAALVKIKTILDNNRQPTYPADVPHKYDDKYHLADFITNTAIAAQLNCLEALGLDEKKLRILLKWVTQKRSVTIRLSGVENCDFARETTRKVTSPVERVTEIKGIINATITDKTVTTVTEYFWNFDAQYELWAYPGTDTSEKVVLMGRKGKFELMTTSKHNPKSSTSYIPTHDVNVTWLLQRLNDNLTLNFKIDRNDDRCRTPRRNPDVESAMGYFRTFSSWASNVSSYFTSRLFPTQTNHGLDLSKVNATSLFIPVVPLFEEYSKNLLPASGDSKSLVSVSVHPQLLEGPLIPFGDINAFLAEEKRSFTEKFGELEKMFPDDGKLITLQETVVCVICQHAQHISTHLIDAIEYIESMLYKQLIAAIGKEVTPVDFTNYMKYHARQLFKEEYQPRPFCYAIRRPEHYPEGTVSIEAELADGSLAEPLPTVCSHARAKNPMTFNINAATKIAFTGDRYLHAWVSQEFSGVSGMKLNLIARARQFSCFIMIVGSISSAHAFDPKAAIIIQNKDDLKIPLMLERIPTPKQFRDAIDSLSPEQQRFAKAYRSMQLASTLFGVVVIQIKPQLEKLLRLNDDSLTKEIKLTQDLLKLFIEYQIPSDLLSFDGLEGRPTAEKIERVRGLTTTMFKMIDDQKKGQLADARDAFLYAALDGGLGYGGGSNLPVAYKGYSGYSTRQAGKRFIKGKTSGISTSPIDEAGDVLQTPAEDIDYTKIPMEMDQKFEALDEDGSLHSNIITFGQNWSRKFQKALLAQPSEENLGVNEQLKERNKAFDLLDALTKSGLLPIEHAELHVILGSTHTFDKTLINTVVQDNVNPIEKVERSLLIVATTVHDTGAADLVRAEQIERVSTYSPVLFGLPSLKERKLIEGQI</sequence>
<proteinExistence type="predicted"/>
<name>A0A6B2KXG2_9EUKA</name>
<accession>A0A6B2KXG2</accession>